<feature type="region of interest" description="Disordered" evidence="2">
    <location>
        <begin position="128"/>
        <end position="153"/>
    </location>
</feature>
<dbReference type="RefSeq" id="WP_115732137.1">
    <property type="nucleotide sequence ID" value="NZ_BAAAVY010000002.1"/>
</dbReference>
<evidence type="ECO:0000256" key="1">
    <source>
        <dbReference type="ARBA" id="ARBA00007031"/>
    </source>
</evidence>
<dbReference type="Proteomes" id="UP000254701">
    <property type="component" value="Unassembled WGS sequence"/>
</dbReference>
<comment type="similarity">
    <text evidence="1">Belongs to the ros/MucR family.</text>
</comment>
<dbReference type="Pfam" id="PF05443">
    <property type="entry name" value="ROS_MUCR"/>
    <property type="match status" value="1"/>
</dbReference>
<dbReference type="InterPro" id="IPR008807">
    <property type="entry name" value="ROS_MUCR"/>
</dbReference>
<evidence type="ECO:0000256" key="2">
    <source>
        <dbReference type="SAM" id="MobiDB-lite"/>
    </source>
</evidence>
<dbReference type="GO" id="GO:0008270">
    <property type="term" value="F:zinc ion binding"/>
    <property type="evidence" value="ECO:0007669"/>
    <property type="project" value="InterPro"/>
</dbReference>
<organism evidence="3 4">
    <name type="scientific">Aminobacter aminovorans</name>
    <name type="common">Chelatobacter heintzii</name>
    <dbReference type="NCBI Taxonomy" id="83263"/>
    <lineage>
        <taxon>Bacteria</taxon>
        <taxon>Pseudomonadati</taxon>
        <taxon>Pseudomonadota</taxon>
        <taxon>Alphaproteobacteria</taxon>
        <taxon>Hyphomicrobiales</taxon>
        <taxon>Phyllobacteriaceae</taxon>
        <taxon>Aminobacter</taxon>
    </lineage>
</organism>
<evidence type="ECO:0000313" key="3">
    <source>
        <dbReference type="EMBL" id="SUU90091.1"/>
    </source>
</evidence>
<dbReference type="GO" id="GO:0003677">
    <property type="term" value="F:DNA binding"/>
    <property type="evidence" value="ECO:0007669"/>
    <property type="project" value="InterPro"/>
</dbReference>
<reference evidence="3 4" key="1">
    <citation type="submission" date="2018-06" db="EMBL/GenBank/DDBJ databases">
        <authorList>
            <consortium name="Pathogen Informatics"/>
            <person name="Doyle S."/>
        </authorList>
    </citation>
    <scope>NUCLEOTIDE SEQUENCE [LARGE SCALE GENOMIC DNA]</scope>
    <source>
        <strain evidence="3 4">NCTC10684</strain>
    </source>
</reference>
<sequence>MTSDSKIDILGLTAHIVSAYVENNKVPATGLPELIASINASILSLDQPAEEPAEAQQPAVNPKRSVHPDYIVCLEDGKKFKSLKRHLSVHFGLTPEEYRAKWGLPADYPMVAPNYAAARSQLAKSLGLGRKAGAASSKTVAAPAKTRGRAKKA</sequence>
<dbReference type="InterPro" id="IPR041920">
    <property type="entry name" value="ROS/MUCR_sf"/>
</dbReference>
<gene>
    <name evidence="3" type="primary">ros_1</name>
    <name evidence="3" type="ORF">NCTC10684_03339</name>
</gene>
<dbReference type="AlphaFoldDB" id="A0A380WMG9"/>
<evidence type="ECO:0000313" key="4">
    <source>
        <dbReference type="Proteomes" id="UP000254701"/>
    </source>
</evidence>
<dbReference type="Gene3D" id="1.10.10.1550">
    <property type="entry name" value="ROS/MUCR transcriptional regulator protein"/>
    <property type="match status" value="1"/>
</dbReference>
<dbReference type="OrthoDB" id="9809693at2"/>
<name>A0A380WMG9_AMIAI</name>
<dbReference type="GO" id="GO:0006355">
    <property type="term" value="P:regulation of DNA-templated transcription"/>
    <property type="evidence" value="ECO:0007669"/>
    <property type="project" value="InterPro"/>
</dbReference>
<dbReference type="EMBL" id="UFSM01000001">
    <property type="protein sequence ID" value="SUU90091.1"/>
    <property type="molecule type" value="Genomic_DNA"/>
</dbReference>
<protein>
    <submittedName>
        <fullName evidence="3">Transcriptional regulatory protein ros</fullName>
    </submittedName>
</protein>
<proteinExistence type="inferred from homology"/>
<accession>A0A380WMG9</accession>